<dbReference type="OrthoDB" id="4703274at2"/>
<evidence type="ECO:0000259" key="2">
    <source>
        <dbReference type="Pfam" id="PF00823"/>
    </source>
</evidence>
<accession>A0A498Q424</accession>
<comment type="similarity">
    <text evidence="1">Belongs to the mycobacterial PPE family.</text>
</comment>
<dbReference type="Proteomes" id="UP000267289">
    <property type="component" value="Unassembled WGS sequence"/>
</dbReference>
<gene>
    <name evidence="3" type="ORF">LAUMK13_02885</name>
</gene>
<dbReference type="InterPro" id="IPR000030">
    <property type="entry name" value="PPE_dom"/>
</dbReference>
<evidence type="ECO:0000256" key="1">
    <source>
        <dbReference type="ARBA" id="ARBA00010652"/>
    </source>
</evidence>
<dbReference type="FunFam" id="1.20.1260.20:FF:000001">
    <property type="entry name" value="PPE family protein PPE41"/>
    <property type="match status" value="1"/>
</dbReference>
<dbReference type="SUPFAM" id="SSF140459">
    <property type="entry name" value="PE/PPE dimer-like"/>
    <property type="match status" value="1"/>
</dbReference>
<dbReference type="Pfam" id="PF00823">
    <property type="entry name" value="PPE"/>
    <property type="match status" value="1"/>
</dbReference>
<protein>
    <submittedName>
        <fullName evidence="3">Putative PPE family protein PPE42</fullName>
    </submittedName>
</protein>
<keyword evidence="4" id="KW-1185">Reference proteome</keyword>
<organism evidence="3 4">
    <name type="scientific">Mycobacterium innocens</name>
    <dbReference type="NCBI Taxonomy" id="2341083"/>
    <lineage>
        <taxon>Bacteria</taxon>
        <taxon>Bacillati</taxon>
        <taxon>Actinomycetota</taxon>
        <taxon>Actinomycetes</taxon>
        <taxon>Mycobacteriales</taxon>
        <taxon>Mycobacteriaceae</taxon>
        <taxon>Mycobacterium</taxon>
    </lineage>
</organism>
<dbReference type="InterPro" id="IPR038332">
    <property type="entry name" value="PPE_sf"/>
</dbReference>
<dbReference type="GO" id="GO:0052572">
    <property type="term" value="P:response to host immune response"/>
    <property type="evidence" value="ECO:0007669"/>
    <property type="project" value="TreeGrafter"/>
</dbReference>
<dbReference type="PANTHER" id="PTHR46766:SF1">
    <property type="entry name" value="GLUTAMINE-RICH PROTEIN 2"/>
    <property type="match status" value="1"/>
</dbReference>
<name>A0A498Q424_9MYCO</name>
<evidence type="ECO:0000313" key="3">
    <source>
        <dbReference type="EMBL" id="VBA40061.1"/>
    </source>
</evidence>
<proteinExistence type="inferred from homology"/>
<feature type="domain" description="PPE" evidence="2">
    <location>
        <begin position="2"/>
        <end position="165"/>
    </location>
</feature>
<dbReference type="PANTHER" id="PTHR46766">
    <property type="entry name" value="GLUTAMINE-RICH PROTEIN 2"/>
    <property type="match status" value="1"/>
</dbReference>
<evidence type="ECO:0000313" key="4">
    <source>
        <dbReference type="Proteomes" id="UP000267289"/>
    </source>
</evidence>
<reference evidence="3 4" key="1">
    <citation type="submission" date="2018-09" db="EMBL/GenBank/DDBJ databases">
        <authorList>
            <person name="Tagini F."/>
        </authorList>
    </citation>
    <scope>NUCLEOTIDE SEQUENCE [LARGE SCALE GENOMIC DNA]</scope>
    <source>
        <strain evidence="3 4">MK13</strain>
    </source>
</reference>
<dbReference type="Gene3D" id="1.20.1260.20">
    <property type="entry name" value="PPE superfamily"/>
    <property type="match status" value="1"/>
</dbReference>
<dbReference type="AlphaFoldDB" id="A0A498Q424"/>
<sequence length="308" mass="31068">MNFLVLPPEINSARMFSGAGSAPMLDAAAAWNALASELDSASESFSSMTSGLAAQAWQGPASTAMLAAAAPYAGWLRTAAAQAVGASAQAQAVVGAFESALAATVHPAAVAANRSDFVSLVLSNLFGQNAPAIAATENIYEEMWAQDVTAMVDYHAGAAAAVAQLISPAQALQSLPNFGYGNTGQGNIGFFNDGTLNVGIANLSPHFTPTDPITTFGGVGLFNNGTDNLGAGNYGTQNVGAWNHGTLNLGIANTGTANSGLPLSLLQTLGIANHGTYNQGLFNTGNHNIGIGLTGDHLIGIGPLHISA</sequence>
<dbReference type="EMBL" id="UPHQ01000138">
    <property type="protein sequence ID" value="VBA40061.1"/>
    <property type="molecule type" value="Genomic_DNA"/>
</dbReference>